<sequence>VAVKVIKAIGEHRVVYRKVARERTVWASLMHKNIHPFLGFAEDQEFAPFGALISRWCGRGDADQFLREHGTQMKVEERFELWKGFVDGVAYLHLHTPMVVHGDLKPGNVLIDEFNVPKLCDFGLCRIFHDEESTGMTTTSEHTGTERYLAPELVQSQAMYPTTASDVYAVGCLGLEFLYLQKPYSHRKHNLRGGIITDLKTGVPPATRLAHHSPSAWRLLSFAGTQCHRCEFLPQPSPCN</sequence>
<accession>A0A0C3AVC2</accession>
<dbReference type="InterPro" id="IPR011009">
    <property type="entry name" value="Kinase-like_dom_sf"/>
</dbReference>
<dbReference type="PROSITE" id="PS50011">
    <property type="entry name" value="PROTEIN_KINASE_DOM"/>
    <property type="match status" value="1"/>
</dbReference>
<dbReference type="PROSITE" id="PS00108">
    <property type="entry name" value="PROTEIN_KINASE_ST"/>
    <property type="match status" value="1"/>
</dbReference>
<evidence type="ECO:0000313" key="2">
    <source>
        <dbReference type="EMBL" id="KIM23181.1"/>
    </source>
</evidence>
<dbReference type="HOGENOM" id="CLU_000288_7_18_1"/>
<dbReference type="PANTHER" id="PTHR44329">
    <property type="entry name" value="SERINE/THREONINE-PROTEIN KINASE TNNI3K-RELATED"/>
    <property type="match status" value="1"/>
</dbReference>
<evidence type="ECO:0000259" key="1">
    <source>
        <dbReference type="PROSITE" id="PS50011"/>
    </source>
</evidence>
<keyword evidence="3" id="KW-1185">Reference proteome</keyword>
<feature type="domain" description="Protein kinase" evidence="1">
    <location>
        <begin position="1"/>
        <end position="240"/>
    </location>
</feature>
<dbReference type="AlphaFoldDB" id="A0A0C3AVC2"/>
<organism evidence="2 3">
    <name type="scientific">Serendipita vermifera MAFF 305830</name>
    <dbReference type="NCBI Taxonomy" id="933852"/>
    <lineage>
        <taxon>Eukaryota</taxon>
        <taxon>Fungi</taxon>
        <taxon>Dikarya</taxon>
        <taxon>Basidiomycota</taxon>
        <taxon>Agaricomycotina</taxon>
        <taxon>Agaricomycetes</taxon>
        <taxon>Sebacinales</taxon>
        <taxon>Serendipitaceae</taxon>
        <taxon>Serendipita</taxon>
    </lineage>
</organism>
<protein>
    <recommendedName>
        <fullName evidence="1">Protein kinase domain-containing protein</fullName>
    </recommendedName>
</protein>
<dbReference type="SMART" id="SM00220">
    <property type="entry name" value="S_TKc"/>
    <property type="match status" value="1"/>
</dbReference>
<dbReference type="CDD" id="cd00180">
    <property type="entry name" value="PKc"/>
    <property type="match status" value="1"/>
</dbReference>
<dbReference type="Pfam" id="PF00069">
    <property type="entry name" value="Pkinase"/>
    <property type="match status" value="1"/>
</dbReference>
<dbReference type="InterPro" id="IPR000719">
    <property type="entry name" value="Prot_kinase_dom"/>
</dbReference>
<dbReference type="InterPro" id="IPR051681">
    <property type="entry name" value="Ser/Thr_Kinases-Pseudokinases"/>
</dbReference>
<dbReference type="STRING" id="933852.A0A0C3AVC2"/>
<dbReference type="GO" id="GO:0005524">
    <property type="term" value="F:ATP binding"/>
    <property type="evidence" value="ECO:0007669"/>
    <property type="project" value="InterPro"/>
</dbReference>
<dbReference type="InterPro" id="IPR008271">
    <property type="entry name" value="Ser/Thr_kinase_AS"/>
</dbReference>
<reference evidence="2 3" key="1">
    <citation type="submission" date="2014-04" db="EMBL/GenBank/DDBJ databases">
        <authorList>
            <consortium name="DOE Joint Genome Institute"/>
            <person name="Kuo A."/>
            <person name="Zuccaro A."/>
            <person name="Kohler A."/>
            <person name="Nagy L.G."/>
            <person name="Floudas D."/>
            <person name="Copeland A."/>
            <person name="Barry K.W."/>
            <person name="Cichocki N."/>
            <person name="Veneault-Fourrey C."/>
            <person name="LaButti K."/>
            <person name="Lindquist E.A."/>
            <person name="Lipzen A."/>
            <person name="Lundell T."/>
            <person name="Morin E."/>
            <person name="Murat C."/>
            <person name="Sun H."/>
            <person name="Tunlid A."/>
            <person name="Henrissat B."/>
            <person name="Grigoriev I.V."/>
            <person name="Hibbett D.S."/>
            <person name="Martin F."/>
            <person name="Nordberg H.P."/>
            <person name="Cantor M.N."/>
            <person name="Hua S.X."/>
        </authorList>
    </citation>
    <scope>NUCLEOTIDE SEQUENCE [LARGE SCALE GENOMIC DNA]</scope>
    <source>
        <strain evidence="2 3">MAFF 305830</strain>
    </source>
</reference>
<feature type="non-terminal residue" evidence="2">
    <location>
        <position position="1"/>
    </location>
</feature>
<dbReference type="GO" id="GO:0004674">
    <property type="term" value="F:protein serine/threonine kinase activity"/>
    <property type="evidence" value="ECO:0007669"/>
    <property type="project" value="TreeGrafter"/>
</dbReference>
<dbReference type="PANTHER" id="PTHR44329:SF214">
    <property type="entry name" value="PROTEIN KINASE DOMAIN-CONTAINING PROTEIN"/>
    <property type="match status" value="1"/>
</dbReference>
<dbReference type="EMBL" id="KN824341">
    <property type="protein sequence ID" value="KIM23181.1"/>
    <property type="molecule type" value="Genomic_DNA"/>
</dbReference>
<dbReference type="Gene3D" id="1.10.510.10">
    <property type="entry name" value="Transferase(Phosphotransferase) domain 1"/>
    <property type="match status" value="1"/>
</dbReference>
<gene>
    <name evidence="2" type="ORF">M408DRAFT_77883</name>
</gene>
<evidence type="ECO:0000313" key="3">
    <source>
        <dbReference type="Proteomes" id="UP000054097"/>
    </source>
</evidence>
<proteinExistence type="predicted"/>
<name>A0A0C3AVC2_SERVB</name>
<dbReference type="OrthoDB" id="4062651at2759"/>
<dbReference type="Proteomes" id="UP000054097">
    <property type="component" value="Unassembled WGS sequence"/>
</dbReference>
<dbReference type="SUPFAM" id="SSF56112">
    <property type="entry name" value="Protein kinase-like (PK-like)"/>
    <property type="match status" value="1"/>
</dbReference>
<reference evidence="3" key="2">
    <citation type="submission" date="2015-01" db="EMBL/GenBank/DDBJ databases">
        <title>Evolutionary Origins and Diversification of the Mycorrhizal Mutualists.</title>
        <authorList>
            <consortium name="DOE Joint Genome Institute"/>
            <consortium name="Mycorrhizal Genomics Consortium"/>
            <person name="Kohler A."/>
            <person name="Kuo A."/>
            <person name="Nagy L.G."/>
            <person name="Floudas D."/>
            <person name="Copeland A."/>
            <person name="Barry K.W."/>
            <person name="Cichocki N."/>
            <person name="Veneault-Fourrey C."/>
            <person name="LaButti K."/>
            <person name="Lindquist E.A."/>
            <person name="Lipzen A."/>
            <person name="Lundell T."/>
            <person name="Morin E."/>
            <person name="Murat C."/>
            <person name="Riley R."/>
            <person name="Ohm R."/>
            <person name="Sun H."/>
            <person name="Tunlid A."/>
            <person name="Henrissat B."/>
            <person name="Grigoriev I.V."/>
            <person name="Hibbett D.S."/>
            <person name="Martin F."/>
        </authorList>
    </citation>
    <scope>NUCLEOTIDE SEQUENCE [LARGE SCALE GENOMIC DNA]</scope>
    <source>
        <strain evidence="3">MAFF 305830</strain>
    </source>
</reference>